<feature type="compositionally biased region" description="Pro residues" evidence="1">
    <location>
        <begin position="262"/>
        <end position="279"/>
    </location>
</feature>
<evidence type="ECO:0000256" key="1">
    <source>
        <dbReference type="SAM" id="MobiDB-lite"/>
    </source>
</evidence>
<evidence type="ECO:0000313" key="3">
    <source>
        <dbReference type="EnsemblPlants" id="KQK12539"/>
    </source>
</evidence>
<evidence type="ECO:0000313" key="2">
    <source>
        <dbReference type="EMBL" id="KQK12539.2"/>
    </source>
</evidence>
<name>A0A0Q3J3J6_BRADI</name>
<dbReference type="EMBL" id="CM000880">
    <property type="protein sequence ID" value="KQK12539.2"/>
    <property type="molecule type" value="Genomic_DNA"/>
</dbReference>
<dbReference type="InParanoid" id="A0A0Q3J3J6"/>
<keyword evidence="4" id="KW-1185">Reference proteome</keyword>
<dbReference type="PRINTS" id="PR01217">
    <property type="entry name" value="PRICHEXTENSN"/>
</dbReference>
<dbReference type="Gramene" id="KQK12539">
    <property type="protein sequence ID" value="KQK12539"/>
    <property type="gene ID" value="BRADI_1g04348v3"/>
</dbReference>
<reference evidence="2" key="2">
    <citation type="submission" date="2017-06" db="EMBL/GenBank/DDBJ databases">
        <title>WGS assembly of Brachypodium distachyon.</title>
        <authorList>
            <consortium name="The International Brachypodium Initiative"/>
            <person name="Lucas S."/>
            <person name="Harmon-Smith M."/>
            <person name="Lail K."/>
            <person name="Tice H."/>
            <person name="Grimwood J."/>
            <person name="Bruce D."/>
            <person name="Barry K."/>
            <person name="Shu S."/>
            <person name="Lindquist E."/>
            <person name="Wang M."/>
            <person name="Pitluck S."/>
            <person name="Vogel J.P."/>
            <person name="Garvin D.F."/>
            <person name="Mockler T.C."/>
            <person name="Schmutz J."/>
            <person name="Rokhsar D."/>
            <person name="Bevan M.W."/>
        </authorList>
    </citation>
    <scope>NUCLEOTIDE SEQUENCE</scope>
    <source>
        <strain evidence="2">Bd21</strain>
    </source>
</reference>
<dbReference type="Proteomes" id="UP000008810">
    <property type="component" value="Chromosome 1"/>
</dbReference>
<feature type="compositionally biased region" description="Polar residues" evidence="1">
    <location>
        <begin position="1"/>
        <end position="11"/>
    </location>
</feature>
<feature type="compositionally biased region" description="Pro residues" evidence="1">
    <location>
        <begin position="75"/>
        <end position="84"/>
    </location>
</feature>
<evidence type="ECO:0000313" key="4">
    <source>
        <dbReference type="Proteomes" id="UP000008810"/>
    </source>
</evidence>
<feature type="region of interest" description="Disordered" evidence="1">
    <location>
        <begin position="242"/>
        <end position="279"/>
    </location>
</feature>
<reference evidence="3" key="3">
    <citation type="submission" date="2018-08" db="UniProtKB">
        <authorList>
            <consortium name="EnsemblPlants"/>
        </authorList>
    </citation>
    <scope>IDENTIFICATION</scope>
    <source>
        <strain evidence="3">cv. Bd21</strain>
    </source>
</reference>
<feature type="compositionally biased region" description="Low complexity" evidence="1">
    <location>
        <begin position="93"/>
        <end position="102"/>
    </location>
</feature>
<feature type="compositionally biased region" description="Low complexity" evidence="1">
    <location>
        <begin position="59"/>
        <end position="74"/>
    </location>
</feature>
<feature type="compositionally biased region" description="Low complexity" evidence="1">
    <location>
        <begin position="24"/>
        <end position="43"/>
    </location>
</feature>
<dbReference type="PANTHER" id="PTHR34303">
    <property type="entry name" value="OS01G0890400 PROTEIN-RELATED"/>
    <property type="match status" value="1"/>
</dbReference>
<reference evidence="2 3" key="1">
    <citation type="journal article" date="2010" name="Nature">
        <title>Genome sequencing and analysis of the model grass Brachypodium distachyon.</title>
        <authorList>
            <consortium name="International Brachypodium Initiative"/>
        </authorList>
    </citation>
    <scope>NUCLEOTIDE SEQUENCE [LARGE SCALE GENOMIC DNA]</scope>
    <source>
        <strain evidence="2 3">Bd21</strain>
    </source>
</reference>
<dbReference type="PANTHER" id="PTHR34303:SF6">
    <property type="entry name" value="OS01G0890400 PROTEIN"/>
    <property type="match status" value="1"/>
</dbReference>
<dbReference type="ExpressionAtlas" id="A0A0Q3J3J6">
    <property type="expression patterns" value="differential"/>
</dbReference>
<feature type="region of interest" description="Disordered" evidence="1">
    <location>
        <begin position="1"/>
        <end position="132"/>
    </location>
</feature>
<protein>
    <submittedName>
        <fullName evidence="2 3">Uncharacterized protein</fullName>
    </submittedName>
</protein>
<organism evidence="2">
    <name type="scientific">Brachypodium distachyon</name>
    <name type="common">Purple false brome</name>
    <name type="synonym">Trachynia distachya</name>
    <dbReference type="NCBI Taxonomy" id="15368"/>
    <lineage>
        <taxon>Eukaryota</taxon>
        <taxon>Viridiplantae</taxon>
        <taxon>Streptophyta</taxon>
        <taxon>Embryophyta</taxon>
        <taxon>Tracheophyta</taxon>
        <taxon>Spermatophyta</taxon>
        <taxon>Magnoliopsida</taxon>
        <taxon>Liliopsida</taxon>
        <taxon>Poales</taxon>
        <taxon>Poaceae</taxon>
        <taxon>BOP clade</taxon>
        <taxon>Pooideae</taxon>
        <taxon>Stipodae</taxon>
        <taxon>Brachypodieae</taxon>
        <taxon>Brachypodium</taxon>
    </lineage>
</organism>
<sequence length="279" mass="30895">MAQPLRRNSFSILLPRGPVPLKKTTGPFSTSTPLLPSLSRCCPQAPPPPCRRVPRRWRSPPTARPSTNPTSPSASPRPPPPSACPPRRRHRTTSPSSRSPCTCPLPPRNKPSSRTATRTRTSPLPTPPCRADPFPFLRRVFRTLLAANNLDLPATFHDLLHPMHGADATVRFRTPEDREAAVRRQPFELDGATVELAREGETPDSAQSPTDYVVHVALHGYPAEQRTPEEITANCRRLLRVPLRDRPVPLRGARPRHRPRRAPAPAPSGDPPPAPDRVR</sequence>
<gene>
    <name evidence="2" type="ORF">BRADI_1g04348v3</name>
</gene>
<feature type="compositionally biased region" description="Low complexity" evidence="1">
    <location>
        <begin position="112"/>
        <end position="123"/>
    </location>
</feature>
<dbReference type="EnsemblPlants" id="KQK12539">
    <property type="protein sequence ID" value="KQK12539"/>
    <property type="gene ID" value="BRADI_1g04348v3"/>
</dbReference>
<proteinExistence type="predicted"/>
<dbReference type="AlphaFoldDB" id="A0A0Q3J3J6"/>
<accession>A0A0Q3J3J6</accession>